<reference evidence="9" key="1">
    <citation type="journal article" date="2020" name="Stud. Mycol.">
        <title>101 Dothideomycetes genomes: a test case for predicting lifestyles and emergence of pathogens.</title>
        <authorList>
            <person name="Haridas S."/>
            <person name="Albert R."/>
            <person name="Binder M."/>
            <person name="Bloem J."/>
            <person name="Labutti K."/>
            <person name="Salamov A."/>
            <person name="Andreopoulos B."/>
            <person name="Baker S."/>
            <person name="Barry K."/>
            <person name="Bills G."/>
            <person name="Bluhm B."/>
            <person name="Cannon C."/>
            <person name="Castanera R."/>
            <person name="Culley D."/>
            <person name="Daum C."/>
            <person name="Ezra D."/>
            <person name="Gonzalez J."/>
            <person name="Henrissat B."/>
            <person name="Kuo A."/>
            <person name="Liang C."/>
            <person name="Lipzen A."/>
            <person name="Lutzoni F."/>
            <person name="Magnuson J."/>
            <person name="Mondo S."/>
            <person name="Nolan M."/>
            <person name="Ohm R."/>
            <person name="Pangilinan J."/>
            <person name="Park H.-J."/>
            <person name="Ramirez L."/>
            <person name="Alfaro M."/>
            <person name="Sun H."/>
            <person name="Tritt A."/>
            <person name="Yoshinaga Y."/>
            <person name="Zwiers L.-H."/>
            <person name="Turgeon B."/>
            <person name="Goodwin S."/>
            <person name="Spatafora J."/>
            <person name="Crous P."/>
            <person name="Grigoriev I."/>
        </authorList>
    </citation>
    <scope>NUCLEOTIDE SEQUENCE</scope>
    <source>
        <strain evidence="9">CBS 262.69</strain>
    </source>
</reference>
<comment type="function">
    <text evidence="6">Accessory subunit of the DNA polymerase alpha complex (also known as the alpha DNA polymerase-primase complex) which plays an essential role in the initiation of DNA synthesis.</text>
</comment>
<dbReference type="AlphaFoldDB" id="A0A6G1HRU7"/>
<accession>A0A6G1HRU7</accession>
<dbReference type="PANTHER" id="PTHR23061">
    <property type="entry name" value="DNA POLYMERASE 2 ALPHA 70 KDA SUBUNIT"/>
    <property type="match status" value="1"/>
</dbReference>
<dbReference type="Gene3D" id="3.60.21.60">
    <property type="match status" value="2"/>
</dbReference>
<feature type="domain" description="DNA polymerase alpha subunit B OB" evidence="8">
    <location>
        <begin position="223"/>
        <end position="329"/>
    </location>
</feature>
<evidence type="ECO:0000259" key="8">
    <source>
        <dbReference type="Pfam" id="PF22062"/>
    </source>
</evidence>
<dbReference type="GO" id="GO:0003677">
    <property type="term" value="F:DNA binding"/>
    <property type="evidence" value="ECO:0007669"/>
    <property type="project" value="InterPro"/>
</dbReference>
<comment type="similarity">
    <text evidence="2 6">Belongs to the DNA polymerase alpha subunit B family.</text>
</comment>
<dbReference type="Proteomes" id="UP000799640">
    <property type="component" value="Unassembled WGS sequence"/>
</dbReference>
<evidence type="ECO:0000313" key="10">
    <source>
        <dbReference type="Proteomes" id="UP000799640"/>
    </source>
</evidence>
<evidence type="ECO:0000259" key="7">
    <source>
        <dbReference type="Pfam" id="PF04042"/>
    </source>
</evidence>
<sequence length="669" mass="73393">MADLDAELNEHFAPHGDALRPEVLMELNSILRIHNIDPEELSYKWESYCMKMGAEETKLDLKTARDFKKDLQEILERETRAKQAKAMDKRPLGGTPRVGAGGDVLGMLDGLIPNTPRAGVMRTGGGSTVKRKSAFETPMAKASKMNFVSSPGELKTPDLNGVPTANFEDRPNAGQIVETLNDHIPVPDAPDEPAPEPRIKLKANTDLSKFSYKTMAMKLSEASEVLDDRIDEFITLVQEHHKLEDGDFGNPCDENQSEIVAVGRIASDSLDGKLNPASVVLETSRRTGSGHRIPLKLENIPSFELFPGKIVAVRGTNASGEFFSVNSFLTIPILPPAASEVVKLDEINARLGQSDDLDPDPTDARPLNILIASGPYTTDTALNYSPLRALLTKAQETNADMLILSGPFLDAEHPKVQTGDVSLPESWPVPPDRATLTDVFRYHISTPIIELTQAVPTISIIMCPSVRDVISKHAAWPQDRLQKKDLGLPKQVSIVTNPVTLSLNEFVAGISSQDVLDQLRACEIAGGKARQENVLARLCRQVVEQRHFFPVYPPLDRQPPGGNEDDGDRAGEVKFAPLGAMLDVSYLKLGEWLNVRPDVLITPSVLPPFAKVIESVLAINPGTLSKKRGPGTYARMTVLPPKITDSDREKDELVAHRMFARSRVDIIRI</sequence>
<protein>
    <recommendedName>
        <fullName evidence="3 6">DNA polymerase alpha subunit B</fullName>
    </recommendedName>
</protein>
<evidence type="ECO:0000256" key="6">
    <source>
        <dbReference type="PIRNR" id="PIRNR018300"/>
    </source>
</evidence>
<evidence type="ECO:0000256" key="4">
    <source>
        <dbReference type="ARBA" id="ARBA00022705"/>
    </source>
</evidence>
<dbReference type="PANTHER" id="PTHR23061:SF12">
    <property type="entry name" value="DNA POLYMERASE ALPHA SUBUNIT B"/>
    <property type="match status" value="1"/>
</dbReference>
<dbReference type="PIRSF" id="PIRSF018300">
    <property type="entry name" value="DNA_pol_alph_2"/>
    <property type="match status" value="1"/>
</dbReference>
<dbReference type="Pfam" id="PF04042">
    <property type="entry name" value="DNA_pol_E_B"/>
    <property type="match status" value="1"/>
</dbReference>
<evidence type="ECO:0000313" key="9">
    <source>
        <dbReference type="EMBL" id="KAF2398644.1"/>
    </source>
</evidence>
<dbReference type="EMBL" id="ML996699">
    <property type="protein sequence ID" value="KAF2398644.1"/>
    <property type="molecule type" value="Genomic_DNA"/>
</dbReference>
<feature type="domain" description="DNA polymerase alpha/delta/epsilon subunit B" evidence="7">
    <location>
        <begin position="369"/>
        <end position="611"/>
    </location>
</feature>
<name>A0A6G1HRU7_9PEZI</name>
<evidence type="ECO:0000256" key="3">
    <source>
        <dbReference type="ARBA" id="ARBA00018596"/>
    </source>
</evidence>
<organism evidence="9 10">
    <name type="scientific">Trichodelitschia bisporula</name>
    <dbReference type="NCBI Taxonomy" id="703511"/>
    <lineage>
        <taxon>Eukaryota</taxon>
        <taxon>Fungi</taxon>
        <taxon>Dikarya</taxon>
        <taxon>Ascomycota</taxon>
        <taxon>Pezizomycotina</taxon>
        <taxon>Dothideomycetes</taxon>
        <taxon>Dothideomycetes incertae sedis</taxon>
        <taxon>Phaeotrichales</taxon>
        <taxon>Phaeotrichaceae</taxon>
        <taxon>Trichodelitschia</taxon>
    </lineage>
</organism>
<dbReference type="InterPro" id="IPR007185">
    <property type="entry name" value="DNA_pol_a/d/e_bsu"/>
</dbReference>
<evidence type="ECO:0000256" key="2">
    <source>
        <dbReference type="ARBA" id="ARBA00007299"/>
    </source>
</evidence>
<dbReference type="InterPro" id="IPR016722">
    <property type="entry name" value="DNA_pol_alpha_bsu"/>
</dbReference>
<comment type="subcellular location">
    <subcellularLocation>
        <location evidence="1 6">Nucleus</location>
    </subcellularLocation>
</comment>
<evidence type="ECO:0000256" key="1">
    <source>
        <dbReference type="ARBA" id="ARBA00004123"/>
    </source>
</evidence>
<dbReference type="Pfam" id="PF22062">
    <property type="entry name" value="OB_DPOA2"/>
    <property type="match status" value="1"/>
</dbReference>
<gene>
    <name evidence="9" type="ORF">EJ06DRAFT_512678</name>
</gene>
<proteinExistence type="inferred from homology"/>
<dbReference type="GO" id="GO:0006270">
    <property type="term" value="P:DNA replication initiation"/>
    <property type="evidence" value="ECO:0007669"/>
    <property type="project" value="TreeGrafter"/>
</dbReference>
<dbReference type="FunFam" id="3.60.21.60:FF:000005">
    <property type="entry name" value="DNA polymerase alpha subunit B"/>
    <property type="match status" value="1"/>
</dbReference>
<evidence type="ECO:0000256" key="5">
    <source>
        <dbReference type="ARBA" id="ARBA00023242"/>
    </source>
</evidence>
<dbReference type="FunFam" id="3.60.21.60:FF:000008">
    <property type="entry name" value="DNA polymerase alpha subunit B"/>
    <property type="match status" value="1"/>
</dbReference>
<keyword evidence="4 6" id="KW-0235">DNA replication</keyword>
<keyword evidence="10" id="KW-1185">Reference proteome</keyword>
<dbReference type="InterPro" id="IPR054300">
    <property type="entry name" value="OB_DPOA2"/>
</dbReference>
<dbReference type="GO" id="GO:0005658">
    <property type="term" value="C:alpha DNA polymerase:primase complex"/>
    <property type="evidence" value="ECO:0007669"/>
    <property type="project" value="TreeGrafter"/>
</dbReference>
<dbReference type="OrthoDB" id="336885at2759"/>
<keyword evidence="5 6" id="KW-0539">Nucleus</keyword>